<keyword evidence="2" id="KW-1185">Reference proteome</keyword>
<name>A0AAV8R8R0_ENSVE</name>
<proteinExistence type="predicted"/>
<reference evidence="1 2" key="1">
    <citation type="submission" date="2022-12" db="EMBL/GenBank/DDBJ databases">
        <title>Chromosome-scale assembly of the Ensete ventricosum genome.</title>
        <authorList>
            <person name="Dussert Y."/>
            <person name="Stocks J."/>
            <person name="Wendawek A."/>
            <person name="Woldeyes F."/>
            <person name="Nichols R.A."/>
            <person name="Borrell J.S."/>
        </authorList>
    </citation>
    <scope>NUCLEOTIDE SEQUENCE [LARGE SCALE GENOMIC DNA]</scope>
    <source>
        <strain evidence="2">cv. Maze</strain>
        <tissue evidence="1">Seeds</tissue>
    </source>
</reference>
<dbReference type="Proteomes" id="UP001222027">
    <property type="component" value="Unassembled WGS sequence"/>
</dbReference>
<organism evidence="1 2">
    <name type="scientific">Ensete ventricosum</name>
    <name type="common">Abyssinian banana</name>
    <name type="synonym">Musa ensete</name>
    <dbReference type="NCBI Taxonomy" id="4639"/>
    <lineage>
        <taxon>Eukaryota</taxon>
        <taxon>Viridiplantae</taxon>
        <taxon>Streptophyta</taxon>
        <taxon>Embryophyta</taxon>
        <taxon>Tracheophyta</taxon>
        <taxon>Spermatophyta</taxon>
        <taxon>Magnoliopsida</taxon>
        <taxon>Liliopsida</taxon>
        <taxon>Zingiberales</taxon>
        <taxon>Musaceae</taxon>
        <taxon>Ensete</taxon>
    </lineage>
</organism>
<comment type="caution">
    <text evidence="1">The sequence shown here is derived from an EMBL/GenBank/DDBJ whole genome shotgun (WGS) entry which is preliminary data.</text>
</comment>
<evidence type="ECO:0000313" key="2">
    <source>
        <dbReference type="Proteomes" id="UP001222027"/>
    </source>
</evidence>
<dbReference type="AlphaFoldDB" id="A0AAV8R8R0"/>
<dbReference type="EMBL" id="JAQQAF010000004">
    <property type="protein sequence ID" value="KAJ8493220.1"/>
    <property type="molecule type" value="Genomic_DNA"/>
</dbReference>
<gene>
    <name evidence="1" type="ORF">OPV22_014941</name>
</gene>
<evidence type="ECO:0000313" key="1">
    <source>
        <dbReference type="EMBL" id="KAJ8493220.1"/>
    </source>
</evidence>
<protein>
    <submittedName>
        <fullName evidence="1">Uncharacterized protein</fullName>
    </submittedName>
</protein>
<sequence>MTNKAEWAPLLLRRPVLYDPREADSVMQMAPHVIDEPHALRCELDRRVLHPHRLMVDVPDDLSSLDIRASEPDVCRMQTSDDCGSAALCDPREADACCRTV</sequence>
<accession>A0AAV8R8R0</accession>